<organism evidence="1 2">
    <name type="scientific">Mesorhizobium metallidurans STM 2683</name>
    <dbReference type="NCBI Taxonomy" id="1297569"/>
    <lineage>
        <taxon>Bacteria</taxon>
        <taxon>Pseudomonadati</taxon>
        <taxon>Pseudomonadota</taxon>
        <taxon>Alphaproteobacteria</taxon>
        <taxon>Hyphomicrobiales</taxon>
        <taxon>Phyllobacteriaceae</taxon>
        <taxon>Mesorhizobium</taxon>
    </lineage>
</organism>
<dbReference type="OrthoDB" id="8421306at2"/>
<protein>
    <submittedName>
        <fullName evidence="1">Uncharacterized protein</fullName>
    </submittedName>
</protein>
<reference evidence="1 2" key="1">
    <citation type="submission" date="2013-02" db="EMBL/GenBank/DDBJ databases">
        <authorList>
            <person name="Genoscope - CEA"/>
        </authorList>
    </citation>
    <scope>NUCLEOTIDE SEQUENCE [LARGE SCALE GENOMIC DNA]</scope>
    <source>
        <strain evidence="1 2">STM 2683</strain>
    </source>
</reference>
<evidence type="ECO:0000313" key="2">
    <source>
        <dbReference type="Proteomes" id="UP000012062"/>
    </source>
</evidence>
<comment type="caution">
    <text evidence="1">The sequence shown here is derived from an EMBL/GenBank/DDBJ whole genome shotgun (WGS) entry which is preliminary data.</text>
</comment>
<dbReference type="STRING" id="1297569.MESS2_1030166"/>
<accession>M5EF60</accession>
<proteinExistence type="predicted"/>
<sequence>MAYDGGKTYKDVAAALGELPNFYPNATSIAEFRPNSLTIHFHYLNRESYAEVGSGKTNSADRPKVEVVAHELAHWSDQVSSLWGQRYLTGLFDAYHAMRAGREELFKDVVTLYDEQRRILFPRYYRVVADAPRLHSHKMPWRIDFSAGQEFDAYGAIDETRPIYFVAFSDNENGTRVARQPITVGSLLETTATWAELLTGFGIISSLGHDEQVVERALWMKERLTALYQPDLTVYTAPVHMLAKFTGVSDLLWSYERGAVLANIALNMTKVHFDSLRHPDEFAPFGSRRRAFAIAQNRGYAFAVLARHASKVDTEKGALTWASEVLSRAGLPEWPAMLHASYTGLELLGRGLPVRTPLDEVRDYLLEIGRKRFLGRSDALHDGGLFDPLKMGLEPHPPMFDSNGQLFHLGKQGLDPKRFDPEAMHLAELRFSDFTSNLLQGCRGVRVAS</sequence>
<dbReference type="EMBL" id="CAUM01000006">
    <property type="protein sequence ID" value="CCV03309.1"/>
    <property type="molecule type" value="Genomic_DNA"/>
</dbReference>
<keyword evidence="2" id="KW-1185">Reference proteome</keyword>
<dbReference type="Proteomes" id="UP000012062">
    <property type="component" value="Unassembled WGS sequence"/>
</dbReference>
<dbReference type="RefSeq" id="WP_008872301.1">
    <property type="nucleotide sequence ID" value="NZ_CAUM01000006.1"/>
</dbReference>
<name>M5EF60_9HYPH</name>
<evidence type="ECO:0000313" key="1">
    <source>
        <dbReference type="EMBL" id="CCV03309.1"/>
    </source>
</evidence>
<gene>
    <name evidence="1" type="ORF">MESS2_1030166</name>
</gene>
<dbReference type="AlphaFoldDB" id="M5EF60"/>